<dbReference type="EMBL" id="FSRA01000001">
    <property type="protein sequence ID" value="SIN85115.1"/>
    <property type="molecule type" value="Genomic_DNA"/>
</dbReference>
<keyword evidence="3" id="KW-0251">Elongation factor</keyword>
<reference evidence="4" key="1">
    <citation type="submission" date="2016-11" db="EMBL/GenBank/DDBJ databases">
        <authorList>
            <person name="Varghese N."/>
            <person name="Submissions S."/>
        </authorList>
    </citation>
    <scope>NUCLEOTIDE SEQUENCE [LARGE SCALE GENOMIC DNA]</scope>
    <source>
        <strain evidence="4">DSM 24787</strain>
    </source>
</reference>
<dbReference type="GO" id="GO:0005525">
    <property type="term" value="F:GTP binding"/>
    <property type="evidence" value="ECO:0007669"/>
    <property type="project" value="UniProtKB-KW"/>
</dbReference>
<evidence type="ECO:0000313" key="3">
    <source>
        <dbReference type="EMBL" id="SIN85115.1"/>
    </source>
</evidence>
<proteinExistence type="predicted"/>
<evidence type="ECO:0000313" key="4">
    <source>
        <dbReference type="Proteomes" id="UP000185003"/>
    </source>
</evidence>
<dbReference type="Gene3D" id="2.40.30.10">
    <property type="entry name" value="Translation factors"/>
    <property type="match status" value="1"/>
</dbReference>
<keyword evidence="4" id="KW-1185">Reference proteome</keyword>
<keyword evidence="3" id="KW-0648">Protein biosynthesis</keyword>
<name>A0A1N6EQ30_9BACT</name>
<protein>
    <submittedName>
        <fullName evidence="3">Elongation factor Tu</fullName>
    </submittedName>
</protein>
<dbReference type="OrthoDB" id="1433539at2"/>
<gene>
    <name evidence="3" type="ORF">SAMN04488055_1756</name>
</gene>
<dbReference type="SUPFAM" id="SSF50465">
    <property type="entry name" value="EF-Tu/eEF-1alpha/eIF2-gamma C-terminal domain"/>
    <property type="match status" value="1"/>
</dbReference>
<evidence type="ECO:0000256" key="1">
    <source>
        <dbReference type="ARBA" id="ARBA00022741"/>
    </source>
</evidence>
<accession>A0A1N6EQ30</accession>
<dbReference type="InterPro" id="IPR009001">
    <property type="entry name" value="Transl_elong_EF1A/Init_IF2_C"/>
</dbReference>
<evidence type="ECO:0000256" key="2">
    <source>
        <dbReference type="ARBA" id="ARBA00023134"/>
    </source>
</evidence>
<dbReference type="AlphaFoldDB" id="A0A1N6EQ30"/>
<keyword evidence="2" id="KW-0342">GTP-binding</keyword>
<sequence length="117" mass="13249">MPESFLKEEHGTDRAGGRLIPIKAKLTLKRTEEGGRKNGIISGYRPNHVFEYDKSGQLLQTFIGDIVFEGQATIEPGETKDVIVRFLVNQPIEKYLTKGRKWWIHEASKVLGEAIIL</sequence>
<organism evidence="3 4">
    <name type="scientific">Chitinophaga niabensis</name>
    <dbReference type="NCBI Taxonomy" id="536979"/>
    <lineage>
        <taxon>Bacteria</taxon>
        <taxon>Pseudomonadati</taxon>
        <taxon>Bacteroidota</taxon>
        <taxon>Chitinophagia</taxon>
        <taxon>Chitinophagales</taxon>
        <taxon>Chitinophagaceae</taxon>
        <taxon>Chitinophaga</taxon>
    </lineage>
</organism>
<dbReference type="GO" id="GO:0003746">
    <property type="term" value="F:translation elongation factor activity"/>
    <property type="evidence" value="ECO:0007669"/>
    <property type="project" value="UniProtKB-KW"/>
</dbReference>
<dbReference type="Proteomes" id="UP000185003">
    <property type="component" value="Unassembled WGS sequence"/>
</dbReference>
<dbReference type="RefSeq" id="WP_074238875.1">
    <property type="nucleotide sequence ID" value="NZ_FSRA01000001.1"/>
</dbReference>
<keyword evidence="1" id="KW-0547">Nucleotide-binding</keyword>
<dbReference type="STRING" id="536979.SAMN04488055_1756"/>